<organism evidence="4 5">
    <name type="scientific">Hippocampus comes</name>
    <name type="common">Tiger tail seahorse</name>
    <dbReference type="NCBI Taxonomy" id="109280"/>
    <lineage>
        <taxon>Eukaryota</taxon>
        <taxon>Metazoa</taxon>
        <taxon>Chordata</taxon>
        <taxon>Craniata</taxon>
        <taxon>Vertebrata</taxon>
        <taxon>Euteleostomi</taxon>
        <taxon>Actinopterygii</taxon>
        <taxon>Neopterygii</taxon>
        <taxon>Teleostei</taxon>
        <taxon>Neoteleostei</taxon>
        <taxon>Acanthomorphata</taxon>
        <taxon>Syngnathiaria</taxon>
        <taxon>Syngnathiformes</taxon>
        <taxon>Syngnathoidei</taxon>
        <taxon>Syngnathidae</taxon>
        <taxon>Hippocampus</taxon>
    </lineage>
</organism>
<dbReference type="Proteomes" id="UP000264820">
    <property type="component" value="Unplaced"/>
</dbReference>
<dbReference type="Pfam" id="PF00041">
    <property type="entry name" value="fn3"/>
    <property type="match status" value="1"/>
</dbReference>
<dbReference type="InterPro" id="IPR013783">
    <property type="entry name" value="Ig-like_fold"/>
</dbReference>
<dbReference type="AlphaFoldDB" id="A0A3Q3DN67"/>
<keyword evidence="5" id="KW-1185">Reference proteome</keyword>
<accession>A0A3Q3DN67</accession>
<dbReference type="PANTHER" id="PTHR46708">
    <property type="entry name" value="TENASCIN"/>
    <property type="match status" value="1"/>
</dbReference>
<dbReference type="InterPro" id="IPR003961">
    <property type="entry name" value="FN3_dom"/>
</dbReference>
<feature type="region of interest" description="Disordered" evidence="2">
    <location>
        <begin position="635"/>
        <end position="660"/>
    </location>
</feature>
<dbReference type="CDD" id="cd00063">
    <property type="entry name" value="FN3"/>
    <property type="match status" value="2"/>
</dbReference>
<sequence>MTLITLSKKTMLRGGILPHLLTPTGQSKKVCDVTPKDPYIQVGSDTRIVCESFCARGNVYWTLNNKVVDESWSHAINSTHNIVSLRNFTQPKATVQCHRSDTGEVLGGTTVRTYCKTLPLIFGFFIPGELFKCDWEHGAQFPEKINYTVAKEATRDHIMNVTLPDDHHIYLDLMLPYDSASLVKIQSPKLNLQAISGHLLVKWTTSVSSKKHDCQVRYNEVLNKTLEAGEKGTLTIKNIDSCTYYKVSVRCAWDKAPWSNWSREETVLSQLNRSDIKLHLWRKVIDPGKNGTRKVHAMWKVRKLVNSMLHVVISEYQHAYRVRLVVFDKDTYLAEDSVYVPAVGETGLPQVANVRTSSTGDGVILVSWDAPSQLVSGYVIDWTHDELRYRWKESNSTSTTLSGLLDKKPYDVTITPLVGDKTGLGARVSRICATVTATANFSTVKVEVKDKSALVSWDMERPDVCSGVIVHYIVFYGTGQGTKLNVTVNATTREILLKDLLPYTQYSMYVKAVALTGASESNVRHFNTKRFVRKIRYSFYFLFFGGCPSNNDKRSASPQGIFPFRLFNYPPESFCARVYTDESQLTSTPDINREEYSFPALTSKLATYNEKANEPEETPTQSSSAECPTLLLEGSGQLSPYRSQSSVESPTQNTEKERQCLLPVKHQQLTASLAMYVTVDMFEQDRGK</sequence>
<evidence type="ECO:0000256" key="1">
    <source>
        <dbReference type="ARBA" id="ARBA00022737"/>
    </source>
</evidence>
<dbReference type="InterPro" id="IPR036116">
    <property type="entry name" value="FN3_sf"/>
</dbReference>
<dbReference type="InterPro" id="IPR050991">
    <property type="entry name" value="ECM_Regulatory_Proteins"/>
</dbReference>
<evidence type="ECO:0000313" key="4">
    <source>
        <dbReference type="Ensembl" id="ENSHCOP00000016350.1"/>
    </source>
</evidence>
<evidence type="ECO:0000313" key="5">
    <source>
        <dbReference type="Proteomes" id="UP000264820"/>
    </source>
</evidence>
<dbReference type="SUPFAM" id="SSF49265">
    <property type="entry name" value="Fibronectin type III"/>
    <property type="match status" value="2"/>
</dbReference>
<feature type="domain" description="Fibronectin type-III" evidence="3">
    <location>
        <begin position="437"/>
        <end position="531"/>
    </location>
</feature>
<dbReference type="PROSITE" id="PS50853">
    <property type="entry name" value="FN3"/>
    <property type="match status" value="2"/>
</dbReference>
<evidence type="ECO:0000256" key="2">
    <source>
        <dbReference type="SAM" id="MobiDB-lite"/>
    </source>
</evidence>
<dbReference type="Gene3D" id="2.60.40.10">
    <property type="entry name" value="Immunoglobulins"/>
    <property type="match status" value="4"/>
</dbReference>
<name>A0A3Q3DN67_HIPCM</name>
<dbReference type="OMA" id="CAIQWKK"/>
<feature type="domain" description="Fibronectin type-III" evidence="3">
    <location>
        <begin position="350"/>
        <end position="436"/>
    </location>
</feature>
<reference evidence="4" key="2">
    <citation type="submission" date="2025-09" db="UniProtKB">
        <authorList>
            <consortium name="Ensembl"/>
        </authorList>
    </citation>
    <scope>IDENTIFICATION</scope>
</reference>
<dbReference type="PANTHER" id="PTHR46708:SF2">
    <property type="entry name" value="FIBRONECTIN TYPE-III DOMAIN-CONTAINING PROTEIN"/>
    <property type="match status" value="1"/>
</dbReference>
<dbReference type="Ensembl" id="ENSHCOT00000028429.1">
    <property type="protein sequence ID" value="ENSHCOP00000016350.1"/>
    <property type="gene ID" value="ENSHCOG00000020121.1"/>
</dbReference>
<dbReference type="GeneTree" id="ENSGT00940000178495"/>
<evidence type="ECO:0000259" key="3">
    <source>
        <dbReference type="PROSITE" id="PS50853"/>
    </source>
</evidence>
<dbReference type="SMART" id="SM00060">
    <property type="entry name" value="FN3"/>
    <property type="match status" value="3"/>
</dbReference>
<proteinExistence type="predicted"/>
<dbReference type="STRING" id="109280.ENSHCOP00000016350"/>
<keyword evidence="1" id="KW-0677">Repeat</keyword>
<reference evidence="4" key="1">
    <citation type="submission" date="2025-08" db="UniProtKB">
        <authorList>
            <consortium name="Ensembl"/>
        </authorList>
    </citation>
    <scope>IDENTIFICATION</scope>
</reference>
<feature type="compositionally biased region" description="Polar residues" evidence="2">
    <location>
        <begin position="636"/>
        <end position="653"/>
    </location>
</feature>
<protein>
    <recommendedName>
        <fullName evidence="3">Fibronectin type-III domain-containing protein</fullName>
    </recommendedName>
</protein>